<reference evidence="3" key="1">
    <citation type="journal article" date="2020" name="bioRxiv">
        <title>A rank-normalized archaeal taxonomy based on genome phylogeny resolves widespread incomplete and uneven classifications.</title>
        <authorList>
            <person name="Rinke C."/>
            <person name="Chuvochina M."/>
            <person name="Mussig A.J."/>
            <person name="Chaumeil P.-A."/>
            <person name="Waite D.W."/>
            <person name="Whitman W.B."/>
            <person name="Parks D.H."/>
            <person name="Hugenholtz P."/>
        </authorList>
    </citation>
    <scope>NUCLEOTIDE SEQUENCE [LARGE SCALE GENOMIC DNA]</scope>
</reference>
<organism evidence="2 3">
    <name type="scientific">Candidatus Iainarchaeum sp</name>
    <dbReference type="NCBI Taxonomy" id="3101447"/>
    <lineage>
        <taxon>Archaea</taxon>
        <taxon>Candidatus Iainarchaeota</taxon>
        <taxon>Candidatus Iainarchaeia</taxon>
        <taxon>Candidatus Iainarchaeales</taxon>
        <taxon>Candidatus Iainarchaeaceae</taxon>
        <taxon>Candidatus Iainarchaeum</taxon>
    </lineage>
</organism>
<sequence>SALSIPCGLLSIVSGSAQIYNNYYAQVEQMLRQYRKPRNDFKDEKGNFTVELSGGEILASLLHPQDGSVLRMWSGKTAKEVYLQLSNDVRVDGSHAIYLGTELQKAELALKKGLCFEQDKELKF</sequence>
<dbReference type="Pfam" id="PF14251">
    <property type="entry name" value="PterinBD-DUF4346"/>
    <property type="match status" value="1"/>
</dbReference>
<gene>
    <name evidence="2" type="ORF">HA222_01315</name>
</gene>
<dbReference type="Proteomes" id="UP000590964">
    <property type="component" value="Unassembled WGS sequence"/>
</dbReference>
<feature type="non-terminal residue" evidence="2">
    <location>
        <position position="1"/>
    </location>
</feature>
<dbReference type="EMBL" id="DUFW01000019">
    <property type="protein sequence ID" value="HIH21287.1"/>
    <property type="molecule type" value="Genomic_DNA"/>
</dbReference>
<comment type="caution">
    <text evidence="2">The sequence shown here is derived from an EMBL/GenBank/DDBJ whole genome shotgun (WGS) entry which is preliminary data.</text>
</comment>
<dbReference type="AlphaFoldDB" id="A0A7J4JZH6"/>
<evidence type="ECO:0000313" key="2">
    <source>
        <dbReference type="EMBL" id="HIH21287.1"/>
    </source>
</evidence>
<evidence type="ECO:0000259" key="1">
    <source>
        <dbReference type="Pfam" id="PF14251"/>
    </source>
</evidence>
<evidence type="ECO:0000313" key="3">
    <source>
        <dbReference type="Proteomes" id="UP000590964"/>
    </source>
</evidence>
<name>A0A7J4JZH6_9ARCH</name>
<proteinExistence type="predicted"/>
<dbReference type="InterPro" id="IPR025595">
    <property type="entry name" value="PterinBD-DUF4346"/>
</dbReference>
<feature type="domain" description="DUF4346" evidence="1">
    <location>
        <begin position="42"/>
        <end position="119"/>
    </location>
</feature>
<accession>A0A7J4JZH6</accession>
<protein>
    <submittedName>
        <fullName evidence="2">DUF4346 domain-containing protein</fullName>
    </submittedName>
</protein>